<dbReference type="AlphaFoldDB" id="A0A1K2HXI9"/>
<dbReference type="PROSITE" id="PS51679">
    <property type="entry name" value="SAM_MT_C5"/>
    <property type="match status" value="1"/>
</dbReference>
<keyword evidence="4" id="KW-0680">Restriction system</keyword>
<dbReference type="PROSITE" id="PS00094">
    <property type="entry name" value="C5_MTASE_1"/>
    <property type="match status" value="1"/>
</dbReference>
<dbReference type="InterPro" id="IPR050390">
    <property type="entry name" value="C5-Methyltransferase"/>
</dbReference>
<comment type="catalytic activity">
    <reaction evidence="5 8">
        <text>a 2'-deoxycytidine in DNA + S-adenosyl-L-methionine = a 5-methyl-2'-deoxycytidine in DNA + S-adenosyl-L-homocysteine + H(+)</text>
        <dbReference type="Rhea" id="RHEA:13681"/>
        <dbReference type="Rhea" id="RHEA-COMP:11369"/>
        <dbReference type="Rhea" id="RHEA-COMP:11370"/>
        <dbReference type="ChEBI" id="CHEBI:15378"/>
        <dbReference type="ChEBI" id="CHEBI:57856"/>
        <dbReference type="ChEBI" id="CHEBI:59789"/>
        <dbReference type="ChEBI" id="CHEBI:85452"/>
        <dbReference type="ChEBI" id="CHEBI:85454"/>
        <dbReference type="EC" id="2.1.1.37"/>
    </reaction>
</comment>
<dbReference type="PROSITE" id="PS00095">
    <property type="entry name" value="C5_MTASE_2"/>
    <property type="match status" value="1"/>
</dbReference>
<evidence type="ECO:0000256" key="8">
    <source>
        <dbReference type="RuleBase" id="RU000417"/>
    </source>
</evidence>
<dbReference type="Gene3D" id="3.90.120.10">
    <property type="entry name" value="DNA Methylase, subunit A, domain 2"/>
    <property type="match status" value="1"/>
</dbReference>
<keyword evidence="1 6" id="KW-0489">Methyltransferase</keyword>
<dbReference type="PRINTS" id="PR00105">
    <property type="entry name" value="C5METTRFRASE"/>
</dbReference>
<keyword evidence="2 6" id="KW-0808">Transferase</keyword>
<proteinExistence type="inferred from homology"/>
<name>A0A1K2HXI9_9HYPH</name>
<reference evidence="9 10" key="1">
    <citation type="submission" date="2016-11" db="EMBL/GenBank/DDBJ databases">
        <authorList>
            <person name="Jaros S."/>
            <person name="Januszkiewicz K."/>
            <person name="Wedrychowicz H."/>
        </authorList>
    </citation>
    <scope>NUCLEOTIDE SEQUENCE [LARGE SCALE GENOMIC DNA]</scope>
    <source>
        <strain evidence="9 10">ATCC 23634</strain>
    </source>
</reference>
<comment type="similarity">
    <text evidence="6 7">Belongs to the class I-like SAM-binding methyltransferase superfamily. C5-methyltransferase family.</text>
</comment>
<evidence type="ECO:0000256" key="4">
    <source>
        <dbReference type="ARBA" id="ARBA00022747"/>
    </source>
</evidence>
<evidence type="ECO:0000256" key="1">
    <source>
        <dbReference type="ARBA" id="ARBA00022603"/>
    </source>
</evidence>
<dbReference type="Gene3D" id="3.40.50.150">
    <property type="entry name" value="Vaccinia Virus protein VP39"/>
    <property type="match status" value="1"/>
</dbReference>
<keyword evidence="10" id="KW-1185">Reference proteome</keyword>
<dbReference type="PANTHER" id="PTHR10629:SF52">
    <property type="entry name" value="DNA (CYTOSINE-5)-METHYLTRANSFERASE 1"/>
    <property type="match status" value="1"/>
</dbReference>
<dbReference type="InterPro" id="IPR029063">
    <property type="entry name" value="SAM-dependent_MTases_sf"/>
</dbReference>
<dbReference type="EMBL" id="FPKU01000002">
    <property type="protein sequence ID" value="SFZ84359.1"/>
    <property type="molecule type" value="Genomic_DNA"/>
</dbReference>
<evidence type="ECO:0000256" key="2">
    <source>
        <dbReference type="ARBA" id="ARBA00022679"/>
    </source>
</evidence>
<dbReference type="SUPFAM" id="SSF53335">
    <property type="entry name" value="S-adenosyl-L-methionine-dependent methyltransferases"/>
    <property type="match status" value="1"/>
</dbReference>
<evidence type="ECO:0000256" key="3">
    <source>
        <dbReference type="ARBA" id="ARBA00022691"/>
    </source>
</evidence>
<dbReference type="InterPro" id="IPR031303">
    <property type="entry name" value="C5_meth_CS"/>
</dbReference>
<evidence type="ECO:0000313" key="9">
    <source>
        <dbReference type="EMBL" id="SFZ84359.1"/>
    </source>
</evidence>
<dbReference type="GO" id="GO:0032259">
    <property type="term" value="P:methylation"/>
    <property type="evidence" value="ECO:0007669"/>
    <property type="project" value="UniProtKB-KW"/>
</dbReference>
<dbReference type="OrthoDB" id="9813719at2"/>
<sequence>MGNLRFADLFAGLGGFHQALEGLGHTCVFASELNSGLADLYEKNFGIRPHGDIREAIGDVPPHDILCAGFPCQPFSKAGDQLGFDCPQWGDLFNYVLEILDTHKPAYLLIENVPNLLRHDGGKTWEKIKARLEELGYEVDKKRLSPFMFGVPQVRERAIIVGARAGLGHFSWPEPTHQLDQVTIRSVLDENPKEARPLGPRFIEYLETWQALIDALPKDAHLPSFPIWAMEFGATYPYDDRTPHAIGFDHITAFNGALGRSLKGMNGEEVKKTLPAYAVDEVASFPDWKKNFIRQNREFYIQHKAVIDRWLPSITDFAPSFQKLEWNWKGGPRDLWQAVIQFRASGIRAKRPTAAPSLVALTTSQVPVIPWERRYMTMRECARLQSMGQLKHLPENQTAAHKALGNAVNVEVIAAVAAALLPRPEFCNEPQTPPLARIARDGRNAQELIPAA</sequence>
<evidence type="ECO:0000256" key="5">
    <source>
        <dbReference type="ARBA" id="ARBA00047422"/>
    </source>
</evidence>
<dbReference type="GO" id="GO:0003677">
    <property type="term" value="F:DNA binding"/>
    <property type="evidence" value="ECO:0007669"/>
    <property type="project" value="TreeGrafter"/>
</dbReference>
<dbReference type="InterPro" id="IPR018117">
    <property type="entry name" value="C5_DNA_meth_AS"/>
</dbReference>
<dbReference type="EC" id="2.1.1.37" evidence="8"/>
<dbReference type="GO" id="GO:0044027">
    <property type="term" value="P:negative regulation of gene expression via chromosomal CpG island methylation"/>
    <property type="evidence" value="ECO:0007669"/>
    <property type="project" value="TreeGrafter"/>
</dbReference>
<protein>
    <recommendedName>
        <fullName evidence="8">Cytosine-specific methyltransferase</fullName>
        <ecNumber evidence="8">2.1.1.37</ecNumber>
    </recommendedName>
</protein>
<dbReference type="Pfam" id="PF00145">
    <property type="entry name" value="DNA_methylase"/>
    <property type="match status" value="2"/>
</dbReference>
<dbReference type="STRING" id="665118.SAMN02983003_1965"/>
<gene>
    <name evidence="9" type="ORF">SAMN02983003_1965</name>
</gene>
<dbReference type="InterPro" id="IPR001525">
    <property type="entry name" value="C5_MeTfrase"/>
</dbReference>
<feature type="active site" evidence="6">
    <location>
        <position position="72"/>
    </location>
</feature>
<dbReference type="GO" id="GO:0003886">
    <property type="term" value="F:DNA (cytosine-5-)-methyltransferase activity"/>
    <property type="evidence" value="ECO:0007669"/>
    <property type="project" value="UniProtKB-EC"/>
</dbReference>
<dbReference type="GO" id="GO:0009307">
    <property type="term" value="P:DNA restriction-modification system"/>
    <property type="evidence" value="ECO:0007669"/>
    <property type="project" value="UniProtKB-KW"/>
</dbReference>
<dbReference type="NCBIfam" id="TIGR00675">
    <property type="entry name" value="dcm"/>
    <property type="match status" value="1"/>
</dbReference>
<dbReference type="Proteomes" id="UP000183447">
    <property type="component" value="Unassembled WGS sequence"/>
</dbReference>
<evidence type="ECO:0000256" key="6">
    <source>
        <dbReference type="PROSITE-ProRule" id="PRU01016"/>
    </source>
</evidence>
<dbReference type="PANTHER" id="PTHR10629">
    <property type="entry name" value="CYTOSINE-SPECIFIC METHYLTRANSFERASE"/>
    <property type="match status" value="1"/>
</dbReference>
<accession>A0A1K2HXI9</accession>
<keyword evidence="3 6" id="KW-0949">S-adenosyl-L-methionine</keyword>
<organism evidence="9 10">
    <name type="scientific">Devosia enhydra</name>
    <dbReference type="NCBI Taxonomy" id="665118"/>
    <lineage>
        <taxon>Bacteria</taxon>
        <taxon>Pseudomonadati</taxon>
        <taxon>Pseudomonadota</taxon>
        <taxon>Alphaproteobacteria</taxon>
        <taxon>Hyphomicrobiales</taxon>
        <taxon>Devosiaceae</taxon>
        <taxon>Devosia</taxon>
    </lineage>
</organism>
<evidence type="ECO:0000313" key="10">
    <source>
        <dbReference type="Proteomes" id="UP000183447"/>
    </source>
</evidence>
<evidence type="ECO:0000256" key="7">
    <source>
        <dbReference type="RuleBase" id="RU000416"/>
    </source>
</evidence>